<dbReference type="SUPFAM" id="SSF52540">
    <property type="entry name" value="P-loop containing nucleoside triphosphate hydrolases"/>
    <property type="match status" value="1"/>
</dbReference>
<dbReference type="Gene3D" id="3.40.50.300">
    <property type="entry name" value="P-loop containing nucleotide triphosphate hydrolases"/>
    <property type="match status" value="1"/>
</dbReference>
<dbReference type="NCBIfam" id="TIGR00231">
    <property type="entry name" value="small_GTP"/>
    <property type="match status" value="1"/>
</dbReference>
<name>A0AAV7ZLG6_9EUKA</name>
<dbReference type="InterPro" id="IPR005225">
    <property type="entry name" value="Small_GTP-bd"/>
</dbReference>
<evidence type="ECO:0000313" key="5">
    <source>
        <dbReference type="Proteomes" id="UP001150062"/>
    </source>
</evidence>
<dbReference type="SMART" id="SM00174">
    <property type="entry name" value="RHO"/>
    <property type="match status" value="1"/>
</dbReference>
<dbReference type="FunFam" id="3.40.50.300:FF:001447">
    <property type="entry name" value="Ras-related protein Rab-1B"/>
    <property type="match status" value="1"/>
</dbReference>
<dbReference type="PRINTS" id="PR00449">
    <property type="entry name" value="RASTRNSFRMNG"/>
</dbReference>
<accession>A0AAV7ZLG6</accession>
<dbReference type="InterPro" id="IPR001806">
    <property type="entry name" value="Small_GTPase"/>
</dbReference>
<sequence>MNRFVDDQFVDTESTLSMGYRSHCIESSGNRINLRIWDTAGQERFRSITRSYYYNAAGVMIVFDLTDLHSFEETVYWIKSVKENVKQDISILLIGNKNDLSYKRKVSKEVAEEFAKENNILYIETSAKKSENVADAFKLLVNQIITRFSLYNYNLEQPFYGVLRGTSILQTGLRSSDEKTKSQCRKQC</sequence>
<dbReference type="Proteomes" id="UP001146793">
    <property type="component" value="Unassembled WGS sequence"/>
</dbReference>
<evidence type="ECO:0000313" key="4">
    <source>
        <dbReference type="Proteomes" id="UP001146793"/>
    </source>
</evidence>
<dbReference type="Pfam" id="PF00071">
    <property type="entry name" value="Ras"/>
    <property type="match status" value="1"/>
</dbReference>
<dbReference type="Proteomes" id="UP001150062">
    <property type="component" value="Unassembled WGS sequence"/>
</dbReference>
<dbReference type="GO" id="GO:0003924">
    <property type="term" value="F:GTPase activity"/>
    <property type="evidence" value="ECO:0007669"/>
    <property type="project" value="InterPro"/>
</dbReference>
<reference evidence="3" key="1">
    <citation type="submission" date="2022-08" db="EMBL/GenBank/DDBJ databases">
        <title>Novel sulfate-reducing endosymbionts in the free-living metamonad Anaeramoeba.</title>
        <authorList>
            <person name="Jerlstrom-Hultqvist J."/>
            <person name="Cepicka I."/>
            <person name="Gallot-Lavallee L."/>
            <person name="Salas-Leiva D."/>
            <person name="Curtis B.A."/>
            <person name="Zahonova K."/>
            <person name="Pipaliya S."/>
            <person name="Dacks J."/>
            <person name="Roger A.J."/>
        </authorList>
    </citation>
    <scope>NUCLEOTIDE SEQUENCE</scope>
    <source>
        <strain evidence="3">Schooner1</strain>
    </source>
</reference>
<dbReference type="AlphaFoldDB" id="A0AAV7ZLG6"/>
<dbReference type="SMART" id="SM00175">
    <property type="entry name" value="RAB"/>
    <property type="match status" value="1"/>
</dbReference>
<gene>
    <name evidence="2" type="ORF">M0812_13293</name>
    <name evidence="3" type="ORF">M0813_24927</name>
</gene>
<evidence type="ECO:0000256" key="1">
    <source>
        <dbReference type="ARBA" id="ARBA00006270"/>
    </source>
</evidence>
<dbReference type="PROSITE" id="PS51421">
    <property type="entry name" value="RAS"/>
    <property type="match status" value="1"/>
</dbReference>
<dbReference type="EMBL" id="JAOAOG010000218">
    <property type="protein sequence ID" value="KAJ6239703.1"/>
    <property type="molecule type" value="Genomic_DNA"/>
</dbReference>
<comment type="caution">
    <text evidence="2">The sequence shown here is derived from an EMBL/GenBank/DDBJ whole genome shotgun (WGS) entry which is preliminary data.</text>
</comment>
<evidence type="ECO:0000313" key="2">
    <source>
        <dbReference type="EMBL" id="KAJ3441287.1"/>
    </source>
</evidence>
<proteinExistence type="inferred from homology"/>
<dbReference type="EMBL" id="JANTQA010000029">
    <property type="protein sequence ID" value="KAJ3441287.1"/>
    <property type="molecule type" value="Genomic_DNA"/>
</dbReference>
<dbReference type="GO" id="GO:0005525">
    <property type="term" value="F:GTP binding"/>
    <property type="evidence" value="ECO:0007669"/>
    <property type="project" value="InterPro"/>
</dbReference>
<comment type="similarity">
    <text evidence="1">Belongs to the small GTPase superfamily. Rab family.</text>
</comment>
<dbReference type="CDD" id="cd00154">
    <property type="entry name" value="Rab"/>
    <property type="match status" value="1"/>
</dbReference>
<organism evidence="2 4">
    <name type="scientific">Anaeramoeba flamelloides</name>
    <dbReference type="NCBI Taxonomy" id="1746091"/>
    <lineage>
        <taxon>Eukaryota</taxon>
        <taxon>Metamonada</taxon>
        <taxon>Anaeramoebidae</taxon>
        <taxon>Anaeramoeba</taxon>
    </lineage>
</organism>
<dbReference type="PROSITE" id="PS51419">
    <property type="entry name" value="RAB"/>
    <property type="match status" value="1"/>
</dbReference>
<dbReference type="SMART" id="SM00173">
    <property type="entry name" value="RAS"/>
    <property type="match status" value="1"/>
</dbReference>
<evidence type="ECO:0000313" key="3">
    <source>
        <dbReference type="EMBL" id="KAJ6239703.1"/>
    </source>
</evidence>
<reference evidence="2" key="2">
    <citation type="submission" date="2022-08" db="EMBL/GenBank/DDBJ databases">
        <title>Novel sulphate-reducing endosymbionts in the free-living metamonad Anaeramoeba.</title>
        <authorList>
            <person name="Jerlstrom-Hultqvist J."/>
            <person name="Cepicka I."/>
            <person name="Gallot-Lavallee L."/>
            <person name="Salas-Leiva D."/>
            <person name="Curtis B.A."/>
            <person name="Zahonova K."/>
            <person name="Pipaliya S."/>
            <person name="Dacks J."/>
            <person name="Roger A.J."/>
        </authorList>
    </citation>
    <scope>NUCLEOTIDE SEQUENCE</scope>
    <source>
        <strain evidence="2">Busselton2</strain>
    </source>
</reference>
<protein>
    <submittedName>
        <fullName evidence="2">Ras and ef-hand domain-containing protein</fullName>
    </submittedName>
</protein>
<keyword evidence="5" id="KW-1185">Reference proteome</keyword>
<dbReference type="InterPro" id="IPR050209">
    <property type="entry name" value="Rab_GTPases_membrane_traffic"/>
</dbReference>
<dbReference type="InterPro" id="IPR027417">
    <property type="entry name" value="P-loop_NTPase"/>
</dbReference>
<dbReference type="PANTHER" id="PTHR47979">
    <property type="entry name" value="DRAB11-RELATED"/>
    <property type="match status" value="1"/>
</dbReference>